<keyword evidence="6" id="KW-1185">Reference proteome</keyword>
<keyword evidence="4" id="KW-0408">Iron</keyword>
<dbReference type="EMBL" id="JANCNS010000003">
    <property type="protein sequence ID" value="MCP9200822.1"/>
    <property type="molecule type" value="Genomic_DNA"/>
</dbReference>
<dbReference type="InterPro" id="IPR001486">
    <property type="entry name" value="Hemoglobin_trunc"/>
</dbReference>
<dbReference type="Proteomes" id="UP001155280">
    <property type="component" value="Unassembled WGS sequence"/>
</dbReference>
<reference evidence="5" key="1">
    <citation type="submission" date="2022-07" db="EMBL/GenBank/DDBJ databases">
        <title>Gramela sediminis sp. nov., isolated from deep-sea sediment of the Indian Ocean.</title>
        <authorList>
            <person name="Shi H."/>
        </authorList>
    </citation>
    <scope>NUCLEOTIDE SEQUENCE</scope>
    <source>
        <strain evidence="5">GC03-9</strain>
    </source>
</reference>
<evidence type="ECO:0000256" key="4">
    <source>
        <dbReference type="ARBA" id="ARBA00023004"/>
    </source>
</evidence>
<dbReference type="Gene3D" id="1.10.490.10">
    <property type="entry name" value="Globins"/>
    <property type="match status" value="1"/>
</dbReference>
<dbReference type="RefSeq" id="WP_241552493.1">
    <property type="nucleotide sequence ID" value="NZ_JANCNS010000003.1"/>
</dbReference>
<dbReference type="GO" id="GO:0020037">
    <property type="term" value="F:heme binding"/>
    <property type="evidence" value="ECO:0007669"/>
    <property type="project" value="InterPro"/>
</dbReference>
<evidence type="ECO:0000256" key="3">
    <source>
        <dbReference type="ARBA" id="ARBA00022723"/>
    </source>
</evidence>
<evidence type="ECO:0000256" key="1">
    <source>
        <dbReference type="ARBA" id="ARBA00022448"/>
    </source>
</evidence>
<organism evidence="5 6">
    <name type="scientific">Christiangramia oceanisediminis</name>
    <dbReference type="NCBI Taxonomy" id="2920386"/>
    <lineage>
        <taxon>Bacteria</taxon>
        <taxon>Pseudomonadati</taxon>
        <taxon>Bacteroidota</taxon>
        <taxon>Flavobacteriia</taxon>
        <taxon>Flavobacteriales</taxon>
        <taxon>Flavobacteriaceae</taxon>
        <taxon>Christiangramia</taxon>
    </lineage>
</organism>
<keyword evidence="2" id="KW-0349">Heme</keyword>
<keyword evidence="3" id="KW-0479">Metal-binding</keyword>
<keyword evidence="1" id="KW-0813">Transport</keyword>
<protein>
    <submittedName>
        <fullName evidence="5">Group III truncated hemoglobin</fullName>
    </submittedName>
</protein>
<dbReference type="AlphaFoldDB" id="A0A9X2KYS4"/>
<name>A0A9X2KYS4_9FLAO</name>
<dbReference type="SUPFAM" id="SSF46458">
    <property type="entry name" value="Globin-like"/>
    <property type="match status" value="1"/>
</dbReference>
<accession>A0A9X2KYS4</accession>
<dbReference type="GO" id="GO:0019825">
    <property type="term" value="F:oxygen binding"/>
    <property type="evidence" value="ECO:0007669"/>
    <property type="project" value="InterPro"/>
</dbReference>
<dbReference type="InterPro" id="IPR009050">
    <property type="entry name" value="Globin-like_sf"/>
</dbReference>
<proteinExistence type="predicted"/>
<dbReference type="CDD" id="cd08916">
    <property type="entry name" value="TrHb3_P"/>
    <property type="match status" value="1"/>
</dbReference>
<evidence type="ECO:0000313" key="5">
    <source>
        <dbReference type="EMBL" id="MCP9200822.1"/>
    </source>
</evidence>
<comment type="caution">
    <text evidence="5">The sequence shown here is derived from an EMBL/GenBank/DDBJ whole genome shotgun (WGS) entry which is preliminary data.</text>
</comment>
<sequence length="124" mass="14600">MKDISSRKDIETLVDRFYEKVLEDNVIGIYFTEIVKLDWNTHIPVMYDFWESVLFNTHAYKGNPMHAHLALNTKKALENKHFERWLDLWQETIVENFTGEKAEDALRKASNIAGIMKVKIQQVS</sequence>
<dbReference type="InterPro" id="IPR012292">
    <property type="entry name" value="Globin/Proto"/>
</dbReference>
<evidence type="ECO:0000256" key="2">
    <source>
        <dbReference type="ARBA" id="ARBA00022617"/>
    </source>
</evidence>
<dbReference type="GO" id="GO:0046872">
    <property type="term" value="F:metal ion binding"/>
    <property type="evidence" value="ECO:0007669"/>
    <property type="project" value="UniProtKB-KW"/>
</dbReference>
<dbReference type="Pfam" id="PF01152">
    <property type="entry name" value="Bac_globin"/>
    <property type="match status" value="1"/>
</dbReference>
<evidence type="ECO:0000313" key="6">
    <source>
        <dbReference type="Proteomes" id="UP001155280"/>
    </source>
</evidence>
<gene>
    <name evidence="5" type="ORF">MKO06_12955</name>
</gene>